<keyword evidence="4" id="KW-1185">Reference proteome</keyword>
<feature type="chain" id="PRO_5012794838" description="Ice-binding protein C-terminal domain-containing protein" evidence="1">
    <location>
        <begin position="26"/>
        <end position="264"/>
    </location>
</feature>
<dbReference type="Pfam" id="PF07589">
    <property type="entry name" value="PEP-CTERM"/>
    <property type="match status" value="1"/>
</dbReference>
<dbReference type="EMBL" id="CP019236">
    <property type="protein sequence ID" value="APW37180.1"/>
    <property type="molecule type" value="Genomic_DNA"/>
</dbReference>
<feature type="signal peptide" evidence="1">
    <location>
        <begin position="1"/>
        <end position="25"/>
    </location>
</feature>
<reference evidence="3 4" key="1">
    <citation type="submission" date="2017-01" db="EMBL/GenBank/DDBJ databases">
        <authorList>
            <person name="Mah S.A."/>
            <person name="Swanson W.J."/>
            <person name="Moy G.W."/>
            <person name="Vacquier V.D."/>
        </authorList>
    </citation>
    <scope>NUCLEOTIDE SEQUENCE [LARGE SCALE GENOMIC DNA]</scope>
    <source>
        <strain evidence="3 4">DCY110</strain>
    </source>
</reference>
<dbReference type="Proteomes" id="UP000186609">
    <property type="component" value="Chromosome"/>
</dbReference>
<gene>
    <name evidence="3" type="ORF">RD110_08175</name>
</gene>
<proteinExistence type="predicted"/>
<protein>
    <recommendedName>
        <fullName evidence="2">Ice-binding protein C-terminal domain-containing protein</fullName>
    </recommendedName>
</protein>
<keyword evidence="1" id="KW-0732">Signal</keyword>
<evidence type="ECO:0000259" key="2">
    <source>
        <dbReference type="Pfam" id="PF07589"/>
    </source>
</evidence>
<dbReference type="KEGG" id="rhy:RD110_08175"/>
<name>A0A1P8JTS6_9BURK</name>
<evidence type="ECO:0000256" key="1">
    <source>
        <dbReference type="SAM" id="SignalP"/>
    </source>
</evidence>
<feature type="domain" description="Ice-binding protein C-terminal" evidence="2">
    <location>
        <begin position="238"/>
        <end position="260"/>
    </location>
</feature>
<dbReference type="InterPro" id="IPR013424">
    <property type="entry name" value="Ice-binding_C"/>
</dbReference>
<evidence type="ECO:0000313" key="3">
    <source>
        <dbReference type="EMBL" id="APW37180.1"/>
    </source>
</evidence>
<sequence>MSQVKKILFGSVMAMGLAASVPALAYSVSFDSTNTNVAGGDQSGKTSYLLGANNVAAAGSGLFVETFDARNGGGNAQGCGLDTPSNLVSIAGGTYGLRTGTVASVAAAPAGDKTCYAFGPTPGGALPDKVNINYSGLLATLGPGASLNYFGLYYGSIDTFNDLIFYNASGAVIATVTGSSLINQFKGTSGNQQADSSNIYVNLFFTPAEQFTSFAFSTSGVAFEMDNLAIGYNIARNVPEPASLALTGLALAAVVVTRRRKLIR</sequence>
<organism evidence="3 4">
    <name type="scientific">Rhodoferax koreensis</name>
    <dbReference type="NCBI Taxonomy" id="1842727"/>
    <lineage>
        <taxon>Bacteria</taxon>
        <taxon>Pseudomonadati</taxon>
        <taxon>Pseudomonadota</taxon>
        <taxon>Betaproteobacteria</taxon>
        <taxon>Burkholderiales</taxon>
        <taxon>Comamonadaceae</taxon>
        <taxon>Rhodoferax</taxon>
    </lineage>
</organism>
<dbReference type="AlphaFoldDB" id="A0A1P8JTS6"/>
<dbReference type="NCBIfam" id="TIGR02595">
    <property type="entry name" value="PEP_CTERM"/>
    <property type="match status" value="1"/>
</dbReference>
<accession>A0A1P8JTS6</accession>
<dbReference type="STRING" id="1842727.RD110_08175"/>
<evidence type="ECO:0000313" key="4">
    <source>
        <dbReference type="Proteomes" id="UP000186609"/>
    </source>
</evidence>